<dbReference type="PANTHER" id="PTHR45992:SF11">
    <property type="entry name" value="ALPHA-TYPE PROTEIN KINASE DOMAIN-CONTAINING PROTEIN"/>
    <property type="match status" value="1"/>
</dbReference>
<dbReference type="PROSITE" id="PS51158">
    <property type="entry name" value="ALPHA_KINASE"/>
    <property type="match status" value="1"/>
</dbReference>
<reference evidence="7" key="1">
    <citation type="submission" date="2020-04" db="EMBL/GenBank/DDBJ databases">
        <authorList>
            <person name="Alioto T."/>
            <person name="Alioto T."/>
            <person name="Gomez Garrido J."/>
        </authorList>
    </citation>
    <scope>NUCLEOTIDE SEQUENCE</scope>
    <source>
        <strain evidence="7">A484AB</strain>
    </source>
</reference>
<gene>
    <name evidence="7" type="ORF">PACLA_8A049139</name>
</gene>
<evidence type="ECO:0000256" key="1">
    <source>
        <dbReference type="ARBA" id="ARBA00022527"/>
    </source>
</evidence>
<organism evidence="7 8">
    <name type="scientific">Paramuricea clavata</name>
    <name type="common">Red gorgonian</name>
    <name type="synonym">Violescent sea-whip</name>
    <dbReference type="NCBI Taxonomy" id="317549"/>
    <lineage>
        <taxon>Eukaryota</taxon>
        <taxon>Metazoa</taxon>
        <taxon>Cnidaria</taxon>
        <taxon>Anthozoa</taxon>
        <taxon>Octocorallia</taxon>
        <taxon>Malacalcyonacea</taxon>
        <taxon>Plexauridae</taxon>
        <taxon>Paramuricea</taxon>
    </lineage>
</organism>
<dbReference type="OrthoDB" id="5953554at2759"/>
<keyword evidence="5" id="KW-0067">ATP-binding</keyword>
<feature type="region of interest" description="Disordered" evidence="6">
    <location>
        <begin position="1"/>
        <end position="26"/>
    </location>
</feature>
<dbReference type="SMART" id="SM00811">
    <property type="entry name" value="Alpha_kinase"/>
    <property type="match status" value="1"/>
</dbReference>
<feature type="compositionally biased region" description="Basic and acidic residues" evidence="6">
    <location>
        <begin position="1"/>
        <end position="13"/>
    </location>
</feature>
<feature type="region of interest" description="Disordered" evidence="6">
    <location>
        <begin position="141"/>
        <end position="171"/>
    </location>
</feature>
<evidence type="ECO:0000256" key="2">
    <source>
        <dbReference type="ARBA" id="ARBA00022679"/>
    </source>
</evidence>
<dbReference type="EMBL" id="CACRXK020005864">
    <property type="protein sequence ID" value="CAB4007647.1"/>
    <property type="molecule type" value="Genomic_DNA"/>
</dbReference>
<dbReference type="CDD" id="cd04515">
    <property type="entry name" value="Alpha_kinase"/>
    <property type="match status" value="1"/>
</dbReference>
<dbReference type="InterPro" id="IPR011009">
    <property type="entry name" value="Kinase-like_dom_sf"/>
</dbReference>
<proteinExistence type="predicted"/>
<name>A0A6S7HT86_PARCT</name>
<evidence type="ECO:0000313" key="8">
    <source>
        <dbReference type="Proteomes" id="UP001152795"/>
    </source>
</evidence>
<dbReference type="InterPro" id="IPR004166">
    <property type="entry name" value="a-kinase_dom"/>
</dbReference>
<accession>A0A6S7HT86</accession>
<dbReference type="SUPFAM" id="SSF56112">
    <property type="entry name" value="Protein kinase-like (PK-like)"/>
    <property type="match status" value="1"/>
</dbReference>
<keyword evidence="7" id="KW-0675">Receptor</keyword>
<dbReference type="Proteomes" id="UP001152795">
    <property type="component" value="Unassembled WGS sequence"/>
</dbReference>
<evidence type="ECO:0000256" key="3">
    <source>
        <dbReference type="ARBA" id="ARBA00022741"/>
    </source>
</evidence>
<dbReference type="GO" id="GO:0004674">
    <property type="term" value="F:protein serine/threonine kinase activity"/>
    <property type="evidence" value="ECO:0007669"/>
    <property type="project" value="UniProtKB-KW"/>
</dbReference>
<evidence type="ECO:0000256" key="4">
    <source>
        <dbReference type="ARBA" id="ARBA00022777"/>
    </source>
</evidence>
<dbReference type="AlphaFoldDB" id="A0A6S7HT86"/>
<dbReference type="InterPro" id="IPR051852">
    <property type="entry name" value="Alpha-type_PK"/>
</dbReference>
<comment type="caution">
    <text evidence="7">The sequence shown here is derived from an EMBL/GenBank/DDBJ whole genome shotgun (WGS) entry which is preliminary data.</text>
</comment>
<evidence type="ECO:0000313" key="7">
    <source>
        <dbReference type="EMBL" id="CAB4007647.1"/>
    </source>
</evidence>
<dbReference type="Gene3D" id="3.20.200.10">
    <property type="entry name" value="MHCK/EF2 kinase"/>
    <property type="match status" value="1"/>
</dbReference>
<keyword evidence="3" id="KW-0547">Nucleotide-binding</keyword>
<keyword evidence="4" id="KW-0418">Kinase</keyword>
<dbReference type="PANTHER" id="PTHR45992">
    <property type="entry name" value="EUKARYOTIC ELONGATION FACTOR 2 KINASE-RELATED"/>
    <property type="match status" value="1"/>
</dbReference>
<evidence type="ECO:0000256" key="5">
    <source>
        <dbReference type="ARBA" id="ARBA00022840"/>
    </source>
</evidence>
<dbReference type="Pfam" id="PF02816">
    <property type="entry name" value="Alpha_kinase"/>
    <property type="match status" value="1"/>
</dbReference>
<keyword evidence="2" id="KW-0808">Transferase</keyword>
<evidence type="ECO:0000256" key="6">
    <source>
        <dbReference type="SAM" id="MobiDB-lite"/>
    </source>
</evidence>
<keyword evidence="1" id="KW-0723">Serine/threonine-protein kinase</keyword>
<dbReference type="GO" id="GO:0005524">
    <property type="term" value="F:ATP binding"/>
    <property type="evidence" value="ECO:0007669"/>
    <property type="project" value="UniProtKB-KW"/>
</dbReference>
<sequence length="428" mass="48103">MAEKWRKFKEDMKKKRLSGKSQKGKDVSKREITVQMLSADVSGKAQKYSRIGPREFVQLYDDDDEDLDRFYTKEEMTIERVKDACLKHFEPKVGNNVVCDILAGEQGPSCASLKQIPNMNLIYVRFINKSSTADAPVFVDDTDPVHPQSTTVKRKGPNSVPSPKKAKISTPMPKSLSVTHMLKLGKLINKSTTTIHLYGFNLADMSWSSSPRAVEFSVSEDVLGEGAFRKAYKAESKDESFAGSWVVKEYNENALDVIAETNQTLETHTKKVVQMHSLAQNFASQLKTSVEQNGMQESFGDCFHYGSVYLGKKGDEFVTVEEFVDGEFSKYINNDGTLCKNVNEVILQKAECLSHFSFEKSNNQVMVLDIQGCGYSLVDPEVASSSLFDENKELLFTTGNLSFEAIAKFKLIHRCNEYCELLKLKVLV</sequence>
<keyword evidence="8" id="KW-1185">Reference proteome</keyword>
<protein>
    <submittedName>
        <fullName evidence="7">Transient receptor potential cation channel subfamily M member 6-like</fullName>
    </submittedName>
</protein>